<evidence type="ECO:0000256" key="1">
    <source>
        <dbReference type="SAM" id="Phobius"/>
    </source>
</evidence>
<accession>A0A5N0THP3</accession>
<dbReference type="EMBL" id="VYXP01000003">
    <property type="protein sequence ID" value="KAA9132829.1"/>
    <property type="molecule type" value="Genomic_DNA"/>
</dbReference>
<keyword evidence="3" id="KW-1185">Reference proteome</keyword>
<dbReference type="Proteomes" id="UP000325372">
    <property type="component" value="Unassembled WGS sequence"/>
</dbReference>
<gene>
    <name evidence="2" type="ORF">F3N42_05430</name>
</gene>
<evidence type="ECO:0000313" key="3">
    <source>
        <dbReference type="Proteomes" id="UP000325372"/>
    </source>
</evidence>
<evidence type="ECO:0000313" key="2">
    <source>
        <dbReference type="EMBL" id="KAA9132829.1"/>
    </source>
</evidence>
<feature type="transmembrane region" description="Helical" evidence="1">
    <location>
        <begin position="24"/>
        <end position="47"/>
    </location>
</feature>
<protein>
    <submittedName>
        <fullName evidence="2">Uncharacterized protein</fullName>
    </submittedName>
</protein>
<dbReference type="AlphaFoldDB" id="A0A5N0THP3"/>
<keyword evidence="1" id="KW-0812">Transmembrane</keyword>
<sequence>MAALLLLSPGLAQAYIGPGLGLGALAVIGGILLSILIAVFALVWYPLKRARARRRARQQDDNAGH</sequence>
<reference evidence="2 3" key="1">
    <citation type="submission" date="2019-09" db="EMBL/GenBank/DDBJ databases">
        <title>Wenzhouxiangella sp. Genome sequencing and assembly.</title>
        <authorList>
            <person name="Zhang R."/>
        </authorList>
    </citation>
    <scope>NUCLEOTIDE SEQUENCE [LARGE SCALE GENOMIC DNA]</scope>
    <source>
        <strain evidence="2 3">W260</strain>
    </source>
</reference>
<organism evidence="2 3">
    <name type="scientific">Marinihelvus fidelis</name>
    <dbReference type="NCBI Taxonomy" id="2613842"/>
    <lineage>
        <taxon>Bacteria</taxon>
        <taxon>Pseudomonadati</taxon>
        <taxon>Pseudomonadota</taxon>
        <taxon>Gammaproteobacteria</taxon>
        <taxon>Chromatiales</taxon>
        <taxon>Wenzhouxiangellaceae</taxon>
        <taxon>Marinihelvus</taxon>
    </lineage>
</organism>
<keyword evidence="1" id="KW-0472">Membrane</keyword>
<proteinExistence type="predicted"/>
<keyword evidence="1" id="KW-1133">Transmembrane helix</keyword>
<comment type="caution">
    <text evidence="2">The sequence shown here is derived from an EMBL/GenBank/DDBJ whole genome shotgun (WGS) entry which is preliminary data.</text>
</comment>
<name>A0A5N0THP3_9GAMM</name>